<dbReference type="PANTHER" id="PTHR34965">
    <property type="entry name" value="OS07G0118300 PROTEIN"/>
    <property type="match status" value="1"/>
</dbReference>
<evidence type="ECO:0000256" key="1">
    <source>
        <dbReference type="ARBA" id="ARBA00004141"/>
    </source>
</evidence>
<evidence type="ECO:0000256" key="2">
    <source>
        <dbReference type="ARBA" id="ARBA00022692"/>
    </source>
</evidence>
<sequence length="149" mass="17253">MGDSQSWFLWLYRTMKVLTITIAVFLIVANLLILIKLRPDSVDGVMALLLRVYNIIFAFIMMICEFEHQYILESIKFLAVWPGRGMFHMFCGILTLASYSFGDETVNTIKDISGWCAVAVGVLYVIFGLMCLHSWKEKLEEKERKRNNK</sequence>
<feature type="transmembrane region" description="Helical" evidence="5">
    <location>
        <begin position="78"/>
        <end position="100"/>
    </location>
</feature>
<comment type="caution">
    <text evidence="6">The sequence shown here is derived from an EMBL/GenBank/DDBJ whole genome shotgun (WGS) entry which is preliminary data.</text>
</comment>
<organism evidence="6 7">
    <name type="scientific">Anaeramoeba flamelloides</name>
    <dbReference type="NCBI Taxonomy" id="1746091"/>
    <lineage>
        <taxon>Eukaryota</taxon>
        <taxon>Metamonada</taxon>
        <taxon>Anaeramoebidae</taxon>
        <taxon>Anaeramoeba</taxon>
    </lineage>
</organism>
<protein>
    <submittedName>
        <fullName evidence="6">Uncharacterized protein</fullName>
    </submittedName>
</protein>
<feature type="transmembrane region" description="Helical" evidence="5">
    <location>
        <begin position="17"/>
        <end position="35"/>
    </location>
</feature>
<feature type="transmembrane region" description="Helical" evidence="5">
    <location>
        <begin position="112"/>
        <end position="135"/>
    </location>
</feature>
<dbReference type="PANTHER" id="PTHR34965:SF1">
    <property type="entry name" value="OS07G0118300 PROTEIN"/>
    <property type="match status" value="1"/>
</dbReference>
<keyword evidence="4 5" id="KW-0472">Membrane</keyword>
<comment type="subcellular location">
    <subcellularLocation>
        <location evidence="1">Membrane</location>
        <topology evidence="1">Multi-pass membrane protein</topology>
    </subcellularLocation>
</comment>
<proteinExistence type="predicted"/>
<dbReference type="GO" id="GO:0016020">
    <property type="term" value="C:membrane"/>
    <property type="evidence" value="ECO:0007669"/>
    <property type="project" value="UniProtKB-SubCell"/>
</dbReference>
<dbReference type="InterPro" id="IPR013714">
    <property type="entry name" value="Golgi_TVP15"/>
</dbReference>
<feature type="transmembrane region" description="Helical" evidence="5">
    <location>
        <begin position="47"/>
        <end position="66"/>
    </location>
</feature>
<reference evidence="6" key="1">
    <citation type="submission" date="2022-08" db="EMBL/GenBank/DDBJ databases">
        <title>Novel sulphate-reducing endosymbionts in the free-living metamonad Anaeramoeba.</title>
        <authorList>
            <person name="Jerlstrom-Hultqvist J."/>
            <person name="Cepicka I."/>
            <person name="Gallot-Lavallee L."/>
            <person name="Salas-Leiva D."/>
            <person name="Curtis B.A."/>
            <person name="Zahonova K."/>
            <person name="Pipaliya S."/>
            <person name="Dacks J."/>
            <person name="Roger A.J."/>
        </authorList>
    </citation>
    <scope>NUCLEOTIDE SEQUENCE</scope>
    <source>
        <strain evidence="6">Busselton2</strain>
    </source>
</reference>
<keyword evidence="2 5" id="KW-0812">Transmembrane</keyword>
<dbReference type="EMBL" id="JANTQA010000012">
    <property type="protein sequence ID" value="KAJ3450385.1"/>
    <property type="molecule type" value="Genomic_DNA"/>
</dbReference>
<accession>A0AAV8AEP8</accession>
<evidence type="ECO:0000256" key="5">
    <source>
        <dbReference type="SAM" id="Phobius"/>
    </source>
</evidence>
<name>A0AAV8AEP8_9EUKA</name>
<evidence type="ECO:0000313" key="6">
    <source>
        <dbReference type="EMBL" id="KAJ3450385.1"/>
    </source>
</evidence>
<dbReference type="Pfam" id="PF08507">
    <property type="entry name" value="COPI_assoc"/>
    <property type="match status" value="1"/>
</dbReference>
<evidence type="ECO:0000256" key="4">
    <source>
        <dbReference type="ARBA" id="ARBA00023136"/>
    </source>
</evidence>
<evidence type="ECO:0000256" key="3">
    <source>
        <dbReference type="ARBA" id="ARBA00022989"/>
    </source>
</evidence>
<dbReference type="Proteomes" id="UP001146793">
    <property type="component" value="Unassembled WGS sequence"/>
</dbReference>
<keyword evidence="3 5" id="KW-1133">Transmembrane helix</keyword>
<gene>
    <name evidence="6" type="ORF">M0812_06560</name>
</gene>
<dbReference type="AlphaFoldDB" id="A0AAV8AEP8"/>
<evidence type="ECO:0000313" key="7">
    <source>
        <dbReference type="Proteomes" id="UP001146793"/>
    </source>
</evidence>